<dbReference type="PANTHER" id="PTHR21666:SF270">
    <property type="entry name" value="MUREIN HYDROLASE ACTIVATOR ENVC"/>
    <property type="match status" value="1"/>
</dbReference>
<feature type="transmembrane region" description="Helical" evidence="2">
    <location>
        <begin position="12"/>
        <end position="35"/>
    </location>
</feature>
<keyword evidence="4" id="KW-0378">Hydrolase</keyword>
<evidence type="ECO:0000259" key="3">
    <source>
        <dbReference type="Pfam" id="PF01551"/>
    </source>
</evidence>
<evidence type="ECO:0000313" key="5">
    <source>
        <dbReference type="Proteomes" id="UP001432180"/>
    </source>
</evidence>
<feature type="domain" description="M23ase beta-sheet core" evidence="3">
    <location>
        <begin position="197"/>
        <end position="291"/>
    </location>
</feature>
<evidence type="ECO:0000256" key="1">
    <source>
        <dbReference type="SAM" id="Coils"/>
    </source>
</evidence>
<keyword evidence="2" id="KW-0812">Transmembrane</keyword>
<accession>A0ABZ0S731</accession>
<dbReference type="InterPro" id="IPR011055">
    <property type="entry name" value="Dup_hybrid_motif"/>
</dbReference>
<dbReference type="GO" id="GO:0016787">
    <property type="term" value="F:hydrolase activity"/>
    <property type="evidence" value="ECO:0007669"/>
    <property type="project" value="UniProtKB-KW"/>
</dbReference>
<protein>
    <submittedName>
        <fullName evidence="4">Murein hydrolase activator NlpD</fullName>
    </submittedName>
</protein>
<reference evidence="4 5" key="1">
    <citation type="journal article" date="2023" name="Microorganisms">
        <title>Thiorhodovibrio frisius and Trv. litoralis spp. nov., Two Novel Members from a Clade of Fastidious Purple Sulfur Bacteria That Exhibit Unique Red-Shifted Light-Harvesting Capabilities.</title>
        <authorList>
            <person name="Methner A."/>
            <person name="Kuzyk S.B."/>
            <person name="Petersen J."/>
            <person name="Bauer S."/>
            <person name="Brinkmann H."/>
            <person name="Sichau K."/>
            <person name="Wanner G."/>
            <person name="Wolf J."/>
            <person name="Neumann-Schaal M."/>
            <person name="Henke P."/>
            <person name="Tank M."/>
            <person name="Sproer C."/>
            <person name="Bunk B."/>
            <person name="Overmann J."/>
        </authorList>
    </citation>
    <scope>NUCLEOTIDE SEQUENCE [LARGE SCALE GENOMIC DNA]</scope>
    <source>
        <strain evidence="4 5">DSM 6702</strain>
    </source>
</reference>
<dbReference type="PANTHER" id="PTHR21666">
    <property type="entry name" value="PEPTIDASE-RELATED"/>
    <property type="match status" value="1"/>
</dbReference>
<dbReference type="Pfam" id="PF01551">
    <property type="entry name" value="Peptidase_M23"/>
    <property type="match status" value="1"/>
</dbReference>
<dbReference type="EMBL" id="CP121472">
    <property type="protein sequence ID" value="WPL16063.1"/>
    <property type="molecule type" value="Genomic_DNA"/>
</dbReference>
<dbReference type="InterPro" id="IPR016047">
    <property type="entry name" value="M23ase_b-sheet_dom"/>
</dbReference>
<dbReference type="Gene3D" id="2.70.70.10">
    <property type="entry name" value="Glucose Permease (Domain IIA)"/>
    <property type="match status" value="1"/>
</dbReference>
<evidence type="ECO:0000313" key="4">
    <source>
        <dbReference type="EMBL" id="WPL16063.1"/>
    </source>
</evidence>
<dbReference type="SUPFAM" id="SSF51261">
    <property type="entry name" value="Duplicated hybrid motif"/>
    <property type="match status" value="1"/>
</dbReference>
<sequence length="306" mass="33967">MHRRQVFAAEQGFSSVILLIIMMVGLMAGGFGYWLGKYRLNDASPISGQLALTRDLEDAKLELEQKRRQIQAHIDTIAVRVAEMQAEVLRMNALGQRLVKMAGLNSDEFDFENPAGAGGPDRYKDQSNRINEVAQDLAKVLAALDDRKRKLGLLETFIMERDLTKHTKPEGWPLRSGGIVTSEFGYRRHPITGRRSMHQGIDISGKTGTAILAMADGLVVFAGRKNGYGNIVEVRHGNGLETWYAHNQTNLVREGDLVRRGQEIATLGSTGRSTGPHVHFEVRKNGTPINPRTYLSPRGTARIARL</sequence>
<dbReference type="InterPro" id="IPR050570">
    <property type="entry name" value="Cell_wall_metabolism_enzyme"/>
</dbReference>
<feature type="coiled-coil region" evidence="1">
    <location>
        <begin position="49"/>
        <end position="76"/>
    </location>
</feature>
<name>A0ABZ0S731_9GAMM</name>
<dbReference type="CDD" id="cd12797">
    <property type="entry name" value="M23_peptidase"/>
    <property type="match status" value="1"/>
</dbReference>
<keyword evidence="5" id="KW-1185">Reference proteome</keyword>
<organism evidence="4 5">
    <name type="scientific">Thiorhodovibrio winogradskyi</name>
    <dbReference type="NCBI Taxonomy" id="77007"/>
    <lineage>
        <taxon>Bacteria</taxon>
        <taxon>Pseudomonadati</taxon>
        <taxon>Pseudomonadota</taxon>
        <taxon>Gammaproteobacteria</taxon>
        <taxon>Chromatiales</taxon>
        <taxon>Chromatiaceae</taxon>
        <taxon>Thiorhodovibrio</taxon>
    </lineage>
</organism>
<keyword evidence="1" id="KW-0175">Coiled coil</keyword>
<keyword evidence="2" id="KW-0472">Membrane</keyword>
<evidence type="ECO:0000256" key="2">
    <source>
        <dbReference type="SAM" id="Phobius"/>
    </source>
</evidence>
<dbReference type="Proteomes" id="UP001432180">
    <property type="component" value="Chromosome"/>
</dbReference>
<gene>
    <name evidence="4" type="primary">nlpD_2</name>
    <name evidence="4" type="ORF">Thiowin_00996</name>
</gene>
<keyword evidence="2" id="KW-1133">Transmembrane helix</keyword>
<proteinExistence type="predicted"/>